<dbReference type="InterPro" id="IPR053192">
    <property type="entry name" value="Vacuole_Formation_Reg"/>
</dbReference>
<protein>
    <submittedName>
        <fullName evidence="3">Chromatin regulator PHD family</fullName>
    </submittedName>
    <submittedName>
        <fullName evidence="6">Putative DC1, C1-like protein</fullName>
    </submittedName>
</protein>
<dbReference type="InterPro" id="IPR004146">
    <property type="entry name" value="DC1"/>
</dbReference>
<gene>
    <name evidence="5" type="ORF">HannXRQ_Chr05g0131801</name>
    <name evidence="6" type="ORF">HannXRQ_Chr05g0131821</name>
    <name evidence="3" type="ORF">HanXRQr2_Chr05g0195201</name>
    <name evidence="4" type="ORF">HanXRQr2_Chr05g0195221</name>
</gene>
<accession>A0A251UKV8</accession>
<dbReference type="AlphaFoldDB" id="A0A251UKV8"/>
<dbReference type="EMBL" id="CM007894">
    <property type="protein sequence ID" value="OTG24000.1"/>
    <property type="molecule type" value="Genomic_DNA"/>
</dbReference>
<evidence type="ECO:0000313" key="4">
    <source>
        <dbReference type="EMBL" id="KAF5804273.1"/>
    </source>
</evidence>
<proteinExistence type="predicted"/>
<evidence type="ECO:0000313" key="6">
    <source>
        <dbReference type="EMBL" id="OTG24000.1"/>
    </source>
</evidence>
<sequence length="156" mass="18330">MIHHPGHPHPLTSVTLDPTLSKCYACGKEHKGVFYRCSTCFYFSIHIDCATLPFKLSFKHHVHMLTLSYYFTVIPYLSKCRICVTSISEREWLYKCSKYRYYLHLDCAVSRGEPFMSIFSHGKSDFLFFLVTFHFIENLGDSPARYYGNSIYTQYM</sequence>
<dbReference type="Gramene" id="mRNA:HanXRQr2_Chr05g0195221">
    <property type="protein sequence ID" value="CDS:HanXRQr2_Chr05g0195221.1"/>
    <property type="gene ID" value="HanXRQr2_Chr05g0195221"/>
</dbReference>
<dbReference type="Gramene" id="mRNA:HanXRQr2_Chr05g0195201">
    <property type="protein sequence ID" value="CDS:HanXRQr2_Chr05g0195201.1"/>
    <property type="gene ID" value="HanXRQr2_Chr05g0195201"/>
</dbReference>
<evidence type="ECO:0000313" key="7">
    <source>
        <dbReference type="Proteomes" id="UP000215914"/>
    </source>
</evidence>
<feature type="domain" description="DC1" evidence="2">
    <location>
        <begin position="6"/>
        <end position="50"/>
    </location>
</feature>
<evidence type="ECO:0000313" key="3">
    <source>
        <dbReference type="EMBL" id="KAF5804271.1"/>
    </source>
</evidence>
<dbReference type="PANTHER" id="PTHR32410:SF161">
    <property type="entry name" value="DC1, ZINC FINGER, RING_FYVE_PHD-TYPE-RELATED"/>
    <property type="match status" value="1"/>
</dbReference>
<reference evidence="3" key="3">
    <citation type="submission" date="2020-06" db="EMBL/GenBank/DDBJ databases">
        <title>Helianthus annuus Genome sequencing and assembly Release 2.</title>
        <authorList>
            <person name="Gouzy J."/>
            <person name="Langlade N."/>
            <person name="Munos S."/>
        </authorList>
    </citation>
    <scope>NUCLEOTIDE SEQUENCE</scope>
    <source>
        <tissue evidence="3">Leaves</tissue>
    </source>
</reference>
<reference evidence="6" key="2">
    <citation type="submission" date="2017-02" db="EMBL/GenBank/DDBJ databases">
        <title>Sunflower complete genome.</title>
        <authorList>
            <person name="Langlade N."/>
            <person name="Munos S."/>
        </authorList>
    </citation>
    <scope>NUCLEOTIDE SEQUENCE [LARGE SCALE GENOMIC DNA]</scope>
    <source>
        <tissue evidence="6">Leaves</tissue>
    </source>
</reference>
<evidence type="ECO:0000256" key="1">
    <source>
        <dbReference type="ARBA" id="ARBA00022737"/>
    </source>
</evidence>
<keyword evidence="1" id="KW-0677">Repeat</keyword>
<dbReference type="EMBL" id="CM007894">
    <property type="protein sequence ID" value="OTG23998.1"/>
    <property type="molecule type" value="Genomic_DNA"/>
</dbReference>
<keyword evidence="7" id="KW-1185">Reference proteome</keyword>
<reference evidence="3 7" key="1">
    <citation type="journal article" date="2017" name="Nature">
        <title>The sunflower genome provides insights into oil metabolism, flowering and Asterid evolution.</title>
        <authorList>
            <person name="Badouin H."/>
            <person name="Gouzy J."/>
            <person name="Grassa C.J."/>
            <person name="Murat F."/>
            <person name="Staton S.E."/>
            <person name="Cottret L."/>
            <person name="Lelandais-Briere C."/>
            <person name="Owens G.L."/>
            <person name="Carrere S."/>
            <person name="Mayjonade B."/>
            <person name="Legrand L."/>
            <person name="Gill N."/>
            <person name="Kane N.C."/>
            <person name="Bowers J.E."/>
            <person name="Hubner S."/>
            <person name="Bellec A."/>
            <person name="Berard A."/>
            <person name="Berges H."/>
            <person name="Blanchet N."/>
            <person name="Boniface M.C."/>
            <person name="Brunel D."/>
            <person name="Catrice O."/>
            <person name="Chaidir N."/>
            <person name="Claudel C."/>
            <person name="Donnadieu C."/>
            <person name="Faraut T."/>
            <person name="Fievet G."/>
            <person name="Helmstetter N."/>
            <person name="King M."/>
            <person name="Knapp S.J."/>
            <person name="Lai Z."/>
            <person name="Le Paslier M.C."/>
            <person name="Lippi Y."/>
            <person name="Lorenzon L."/>
            <person name="Mandel J.R."/>
            <person name="Marage G."/>
            <person name="Marchand G."/>
            <person name="Marquand E."/>
            <person name="Bret-Mestries E."/>
            <person name="Morien E."/>
            <person name="Nambeesan S."/>
            <person name="Nguyen T."/>
            <person name="Pegot-Espagnet P."/>
            <person name="Pouilly N."/>
            <person name="Raftis F."/>
            <person name="Sallet E."/>
            <person name="Schiex T."/>
            <person name="Thomas J."/>
            <person name="Vandecasteele C."/>
            <person name="Vares D."/>
            <person name="Vear F."/>
            <person name="Vautrin S."/>
            <person name="Crespi M."/>
            <person name="Mangin B."/>
            <person name="Burke J.M."/>
            <person name="Salse J."/>
            <person name="Munos S."/>
            <person name="Vincourt P."/>
            <person name="Rieseberg L.H."/>
            <person name="Langlade N.B."/>
        </authorList>
    </citation>
    <scope>NUCLEOTIDE SEQUENCE [LARGE SCALE GENOMIC DNA]</scope>
    <source>
        <strain evidence="7">cv. SF193</strain>
        <tissue evidence="3">Leaves</tissue>
    </source>
</reference>
<dbReference type="EMBL" id="MNCJ02000320">
    <property type="protein sequence ID" value="KAF5804273.1"/>
    <property type="molecule type" value="Genomic_DNA"/>
</dbReference>
<dbReference type="EMBL" id="MNCJ02000320">
    <property type="protein sequence ID" value="KAF5804271.1"/>
    <property type="molecule type" value="Genomic_DNA"/>
</dbReference>
<evidence type="ECO:0000259" key="2">
    <source>
        <dbReference type="Pfam" id="PF03107"/>
    </source>
</evidence>
<organism evidence="6 7">
    <name type="scientific">Helianthus annuus</name>
    <name type="common">Common sunflower</name>
    <dbReference type="NCBI Taxonomy" id="4232"/>
    <lineage>
        <taxon>Eukaryota</taxon>
        <taxon>Viridiplantae</taxon>
        <taxon>Streptophyta</taxon>
        <taxon>Embryophyta</taxon>
        <taxon>Tracheophyta</taxon>
        <taxon>Spermatophyta</taxon>
        <taxon>Magnoliopsida</taxon>
        <taxon>eudicotyledons</taxon>
        <taxon>Gunneridae</taxon>
        <taxon>Pentapetalae</taxon>
        <taxon>asterids</taxon>
        <taxon>campanulids</taxon>
        <taxon>Asterales</taxon>
        <taxon>Asteraceae</taxon>
        <taxon>Asteroideae</taxon>
        <taxon>Heliantheae alliance</taxon>
        <taxon>Heliantheae</taxon>
        <taxon>Helianthus</taxon>
    </lineage>
</organism>
<dbReference type="PANTHER" id="PTHR32410">
    <property type="entry name" value="CYSTEINE/HISTIDINE-RICH C1 DOMAIN FAMILY PROTEIN"/>
    <property type="match status" value="1"/>
</dbReference>
<dbReference type="Pfam" id="PF03107">
    <property type="entry name" value="C1_2"/>
    <property type="match status" value="2"/>
</dbReference>
<name>A0A251UKV8_HELAN</name>
<dbReference type="InterPro" id="IPR046349">
    <property type="entry name" value="C1-like_sf"/>
</dbReference>
<evidence type="ECO:0000313" key="5">
    <source>
        <dbReference type="EMBL" id="OTG23998.1"/>
    </source>
</evidence>
<dbReference type="Proteomes" id="UP000215914">
    <property type="component" value="Chromosome 5"/>
</dbReference>
<dbReference type="SUPFAM" id="SSF57889">
    <property type="entry name" value="Cysteine-rich domain"/>
    <property type="match status" value="1"/>
</dbReference>
<feature type="domain" description="DC1" evidence="2">
    <location>
        <begin position="59"/>
        <end position="108"/>
    </location>
</feature>